<organism evidence="1">
    <name type="scientific">Borely moumouvirus</name>
    <dbReference type="NCBI Taxonomy" id="2712067"/>
    <lineage>
        <taxon>Viruses</taxon>
        <taxon>Varidnaviria</taxon>
        <taxon>Bamfordvirae</taxon>
        <taxon>Nucleocytoviricota</taxon>
        <taxon>Megaviricetes</taxon>
        <taxon>Imitervirales</taxon>
        <taxon>Mimiviridae</taxon>
        <taxon>Megamimivirinae</taxon>
        <taxon>Moumouvirus</taxon>
    </lineage>
</organism>
<evidence type="ECO:0000313" key="1">
    <source>
        <dbReference type="EMBL" id="QID06301.1"/>
    </source>
</evidence>
<protein>
    <submittedName>
        <fullName evidence="1">Uncharacterized protein</fullName>
    </submittedName>
</protein>
<sequence>MNQIKLIDLYKLFFCKKLIEPIIIKNQQNILSHHTFNLTLTPTSKKIYDATSPNSKPYILRDLLQNTQVLENLESKIDLLDPDYQEKFQNNGLGFFMEDYICTYGKCPVCGQATLRKYSQSNVPVIDLVCINTDYHLKKNKCFIFQIKISLTDNYFSLKNKILIVGSKNYGEISHIHTGLEPIINKIVVPGYICVKLKKTDEINQEYVIDYKSSFSLIPNYQNKSSENYYDYIDVSGFYGKNIISWNDSMVDIINLNDVLDNNKIKYEVFQENELSNPYCDLMFLLK</sequence>
<dbReference type="EMBL" id="MN175499">
    <property type="protein sequence ID" value="QID06301.1"/>
    <property type="molecule type" value="Genomic_DNA"/>
</dbReference>
<accession>A0A6G6AD25</accession>
<proteinExistence type="predicted"/>
<reference evidence="1" key="1">
    <citation type="submission" date="2019-07" db="EMBL/GenBank/DDBJ databases">
        <title>The discovery of a new lineage B mimivirus raises questions about particles surface fibrils.</title>
        <authorList>
            <person name="Silva L.K.S."/>
            <person name="Rodrigues R.A.L."/>
            <person name="Andrade A.C.S.P."/>
            <person name="Hikida H."/>
            <person name="Andreani J."/>
            <person name="Levasseur A."/>
            <person name="La Scola B."/>
            <person name="Abrahao J.S."/>
        </authorList>
    </citation>
    <scope>NUCLEOTIDE SEQUENCE</scope>
    <source>
        <strain evidence="1">B60</strain>
    </source>
</reference>
<name>A0A6G6AD25_9VIRU</name>